<dbReference type="RefSeq" id="WP_112117783.1">
    <property type="nucleotide sequence ID" value="NZ_JAXOWA010000001.1"/>
</dbReference>
<dbReference type="AlphaFoldDB" id="A0A2X0XMX9"/>
<evidence type="ECO:0000259" key="1">
    <source>
        <dbReference type="Pfam" id="PF08874"/>
    </source>
</evidence>
<dbReference type="Pfam" id="PF12395">
    <property type="entry name" value="DUF3658"/>
    <property type="match status" value="1"/>
</dbReference>
<dbReference type="InterPro" id="IPR014973">
    <property type="entry name" value="DUF1835"/>
</dbReference>
<proteinExistence type="predicted"/>
<organism evidence="3 4">
    <name type="scientific">Lysinibacillus capsici</name>
    <dbReference type="NCBI Taxonomy" id="2115968"/>
    <lineage>
        <taxon>Bacteria</taxon>
        <taxon>Bacillati</taxon>
        <taxon>Bacillota</taxon>
        <taxon>Bacilli</taxon>
        <taxon>Bacillales</taxon>
        <taxon>Bacillaceae</taxon>
        <taxon>Lysinibacillus</taxon>
    </lineage>
</organism>
<dbReference type="EMBL" id="UAQE01000001">
    <property type="protein sequence ID" value="SPU00555.1"/>
    <property type="molecule type" value="Genomic_DNA"/>
</dbReference>
<sequence length="262" mass="30719">MAILHITFSLATQGSMKLAIRQHRLQRSESVLSVHDDLSIGPLQNFEERKTWLATHILDDDDQQLYDEMYENWRKKIANLPCDVDVWIWYSHNTHEQIGLRYVMSELIHKCSMVYGIDATENLKSIHPNLDIRHTGELSSEMLMKLRPSAKRFSVQECQQLAKEWENIKEQPSTLRLWKSELLHVEEDAMDAYIIASAKNLHLQQNEEWLMPTHILAQIFETFVHYVGNDFVEYRLLTLVEQGVFAMKGDTTDIFSYQVKLL</sequence>
<gene>
    <name evidence="3" type="ORF">NCTC7582_03353</name>
</gene>
<protein>
    <submittedName>
        <fullName evidence="3">Domain of uncharacterized function (DUF1835)</fullName>
    </submittedName>
</protein>
<dbReference type="InterPro" id="IPR022123">
    <property type="entry name" value="DUF3658"/>
</dbReference>
<dbReference type="Pfam" id="PF08874">
    <property type="entry name" value="DUF1835"/>
    <property type="match status" value="1"/>
</dbReference>
<dbReference type="Proteomes" id="UP000251431">
    <property type="component" value="Unassembled WGS sequence"/>
</dbReference>
<evidence type="ECO:0000313" key="3">
    <source>
        <dbReference type="EMBL" id="SPU00555.1"/>
    </source>
</evidence>
<reference evidence="3 4" key="1">
    <citation type="submission" date="2018-06" db="EMBL/GenBank/DDBJ databases">
        <authorList>
            <consortium name="Pathogen Informatics"/>
            <person name="Doyle S."/>
        </authorList>
    </citation>
    <scope>NUCLEOTIDE SEQUENCE [LARGE SCALE GENOMIC DNA]</scope>
    <source>
        <strain evidence="3 4">NCTC7582</strain>
    </source>
</reference>
<evidence type="ECO:0000259" key="2">
    <source>
        <dbReference type="Pfam" id="PF12395"/>
    </source>
</evidence>
<feature type="domain" description="DUF3658" evidence="2">
    <location>
        <begin position="150"/>
        <end position="254"/>
    </location>
</feature>
<name>A0A2X0XMX9_9BACI</name>
<accession>A0A2X0XMX9</accession>
<feature type="domain" description="DUF1835" evidence="1">
    <location>
        <begin position="4"/>
        <end position="117"/>
    </location>
</feature>
<evidence type="ECO:0000313" key="4">
    <source>
        <dbReference type="Proteomes" id="UP000251431"/>
    </source>
</evidence>